<sequence length="390" mass="44510">MIEELKKFKWVHFKGKANWVRCFTHILNLIAQVVMRPFGSHKKKRTTNNLYYQEEGDSDDGDINGEDADEQIQGFNKEIEDCSKYDNDNDDHSASPMATDLIDEDKIKLESADVNDLSDEDKNDRYTSQLCKQSLSKVSPIARKLNKLPHSKEAFVQFCRENKCLKPHNVKHNVKTRWNSTLMQLTSIVLAYSLEWQKDKHHGPAQKYFINQNDLDLACNLIEILQPFYNITLQVSTRGGARIAQVVVFMDQLTSHLSTAISNKTNRYPAALRNASQAGIQLTNKYYTLTDCSPLYRVAMGESSSFSQLSTKLILTDNSFLVLHPSFKDEYFKLAQWDPEWIEEAIRLAREMWESHYKPTPQRPTSKEPNACPKPPPTGVLAGLSGASEA</sequence>
<proteinExistence type="predicted"/>
<evidence type="ECO:0000313" key="3">
    <source>
        <dbReference type="Proteomes" id="UP000054564"/>
    </source>
</evidence>
<dbReference type="GO" id="GO:0006357">
    <property type="term" value="P:regulation of transcription by RNA polymerase II"/>
    <property type="evidence" value="ECO:0007669"/>
    <property type="project" value="TreeGrafter"/>
</dbReference>
<dbReference type="PANTHER" id="PTHR46169">
    <property type="entry name" value="DNA REPLICATION-RELATED ELEMENT FACTOR, ISOFORM A"/>
    <property type="match status" value="1"/>
</dbReference>
<gene>
    <name evidence="2" type="ORF">PSTG_16292</name>
</gene>
<evidence type="ECO:0000313" key="2">
    <source>
        <dbReference type="EMBL" id="KNE90251.1"/>
    </source>
</evidence>
<dbReference type="InterPro" id="IPR052717">
    <property type="entry name" value="Vacuolar_transposase_reg"/>
</dbReference>
<accession>A0A0L0UTK1</accession>
<dbReference type="SUPFAM" id="SSF53098">
    <property type="entry name" value="Ribonuclease H-like"/>
    <property type="match status" value="1"/>
</dbReference>
<comment type="caution">
    <text evidence="2">The sequence shown here is derived from an EMBL/GenBank/DDBJ whole genome shotgun (WGS) entry which is preliminary data.</text>
</comment>
<dbReference type="AlphaFoldDB" id="A0A0L0UTK1"/>
<dbReference type="PANTHER" id="PTHR46169:SF15">
    <property type="entry name" value="INNER CENTROMERE PROTEIN A-LIKE ISOFORM X1-RELATED"/>
    <property type="match status" value="1"/>
</dbReference>
<protein>
    <recommendedName>
        <fullName evidence="4">hAT-like transposase RNase-H fold domain-containing protein</fullName>
    </recommendedName>
</protein>
<dbReference type="EMBL" id="AJIL01000267">
    <property type="protein sequence ID" value="KNE90251.1"/>
    <property type="molecule type" value="Genomic_DNA"/>
</dbReference>
<dbReference type="Proteomes" id="UP000054564">
    <property type="component" value="Unassembled WGS sequence"/>
</dbReference>
<reference evidence="3" key="1">
    <citation type="submission" date="2014-03" db="EMBL/GenBank/DDBJ databases">
        <title>The Genome Sequence of Puccinia striiformis f. sp. tritici PST-78.</title>
        <authorList>
            <consortium name="The Broad Institute Genome Sequencing Platform"/>
            <person name="Cuomo C."/>
            <person name="Hulbert S."/>
            <person name="Chen X."/>
            <person name="Walker B."/>
            <person name="Young S.K."/>
            <person name="Zeng Q."/>
            <person name="Gargeya S."/>
            <person name="Fitzgerald M."/>
            <person name="Haas B."/>
            <person name="Abouelleil A."/>
            <person name="Alvarado L."/>
            <person name="Arachchi H.M."/>
            <person name="Berlin A.M."/>
            <person name="Chapman S.B."/>
            <person name="Goldberg J."/>
            <person name="Griggs A."/>
            <person name="Gujja S."/>
            <person name="Hansen M."/>
            <person name="Howarth C."/>
            <person name="Imamovic A."/>
            <person name="Larimer J."/>
            <person name="McCowan C."/>
            <person name="Montmayeur A."/>
            <person name="Murphy C."/>
            <person name="Neiman D."/>
            <person name="Pearson M."/>
            <person name="Priest M."/>
            <person name="Roberts A."/>
            <person name="Saif S."/>
            <person name="Shea T."/>
            <person name="Sisk P."/>
            <person name="Sykes S."/>
            <person name="Wortman J."/>
            <person name="Nusbaum C."/>
            <person name="Birren B."/>
        </authorList>
    </citation>
    <scope>NUCLEOTIDE SEQUENCE [LARGE SCALE GENOMIC DNA]</scope>
    <source>
        <strain evidence="3">race PST-78</strain>
    </source>
</reference>
<dbReference type="STRING" id="1165861.A0A0L0UTK1"/>
<dbReference type="GO" id="GO:0005634">
    <property type="term" value="C:nucleus"/>
    <property type="evidence" value="ECO:0007669"/>
    <property type="project" value="TreeGrafter"/>
</dbReference>
<feature type="region of interest" description="Disordered" evidence="1">
    <location>
        <begin position="357"/>
        <end position="390"/>
    </location>
</feature>
<evidence type="ECO:0000256" key="1">
    <source>
        <dbReference type="SAM" id="MobiDB-lite"/>
    </source>
</evidence>
<organism evidence="2 3">
    <name type="scientific">Puccinia striiformis f. sp. tritici PST-78</name>
    <dbReference type="NCBI Taxonomy" id="1165861"/>
    <lineage>
        <taxon>Eukaryota</taxon>
        <taxon>Fungi</taxon>
        <taxon>Dikarya</taxon>
        <taxon>Basidiomycota</taxon>
        <taxon>Pucciniomycotina</taxon>
        <taxon>Pucciniomycetes</taxon>
        <taxon>Pucciniales</taxon>
        <taxon>Pucciniaceae</taxon>
        <taxon>Puccinia</taxon>
    </lineage>
</organism>
<keyword evidence="3" id="KW-1185">Reference proteome</keyword>
<name>A0A0L0UTK1_9BASI</name>
<evidence type="ECO:0008006" key="4">
    <source>
        <dbReference type="Google" id="ProtNLM"/>
    </source>
</evidence>
<dbReference type="InterPro" id="IPR012337">
    <property type="entry name" value="RNaseH-like_sf"/>
</dbReference>